<proteinExistence type="predicted"/>
<evidence type="ECO:0000256" key="5">
    <source>
        <dbReference type="SAM" id="Coils"/>
    </source>
</evidence>
<evidence type="ECO:0000256" key="4">
    <source>
        <dbReference type="ARBA" id="ARBA00023136"/>
    </source>
</evidence>
<dbReference type="Pfam" id="PF06305">
    <property type="entry name" value="LapA_dom"/>
    <property type="match status" value="1"/>
</dbReference>
<evidence type="ECO:0000256" key="1">
    <source>
        <dbReference type="ARBA" id="ARBA00022475"/>
    </source>
</evidence>
<evidence type="ECO:0000313" key="9">
    <source>
        <dbReference type="Proteomes" id="UP000051638"/>
    </source>
</evidence>
<dbReference type="PANTHER" id="PTHR41335:SF1">
    <property type="entry name" value="MEMBRANE PROTEIN"/>
    <property type="match status" value="1"/>
</dbReference>
<keyword evidence="9" id="KW-1185">Reference proteome</keyword>
<keyword evidence="1" id="KW-1003">Cell membrane</keyword>
<keyword evidence="5" id="KW-0175">Coiled coil</keyword>
<keyword evidence="3 6" id="KW-1133">Transmembrane helix</keyword>
<sequence>MKNQWRLVIILLLALLIVIFAVLNVTPVTVNFGFGTAKWPLIIVIIVSLLLGALITVLASTMNALSLRRQVKALKAEQKQQETAVEQAVAEQTAKLNSQLAAKEDQLNALRHSNATTAAGSQKN</sequence>
<evidence type="ECO:0000256" key="3">
    <source>
        <dbReference type="ARBA" id="ARBA00022989"/>
    </source>
</evidence>
<feature type="coiled-coil region" evidence="5">
    <location>
        <begin position="64"/>
        <end position="113"/>
    </location>
</feature>
<reference evidence="8 9" key="1">
    <citation type="journal article" date="2015" name="Genome Announc.">
        <title>Expanding the biotechnology potential of lactobacilli through comparative genomics of 213 strains and associated genera.</title>
        <authorList>
            <person name="Sun Z."/>
            <person name="Harris H.M."/>
            <person name="McCann A."/>
            <person name="Guo C."/>
            <person name="Argimon S."/>
            <person name="Zhang W."/>
            <person name="Yang X."/>
            <person name="Jeffery I.B."/>
            <person name="Cooney J.C."/>
            <person name="Kagawa T.F."/>
            <person name="Liu W."/>
            <person name="Song Y."/>
            <person name="Salvetti E."/>
            <person name="Wrobel A."/>
            <person name="Rasinkangas P."/>
            <person name="Parkhill J."/>
            <person name="Rea M.C."/>
            <person name="O'Sullivan O."/>
            <person name="Ritari J."/>
            <person name="Douillard F.P."/>
            <person name="Paul Ross R."/>
            <person name="Yang R."/>
            <person name="Briner A.E."/>
            <person name="Felis G.E."/>
            <person name="de Vos W.M."/>
            <person name="Barrangou R."/>
            <person name="Klaenhammer T.R."/>
            <person name="Caufield P.W."/>
            <person name="Cui Y."/>
            <person name="Zhang H."/>
            <person name="O'Toole P.W."/>
        </authorList>
    </citation>
    <scope>NUCLEOTIDE SEQUENCE [LARGE SCALE GENOMIC DNA]</scope>
    <source>
        <strain evidence="8 9">DSM 20253</strain>
    </source>
</reference>
<dbReference type="GO" id="GO:0005886">
    <property type="term" value="C:plasma membrane"/>
    <property type="evidence" value="ECO:0007669"/>
    <property type="project" value="InterPro"/>
</dbReference>
<dbReference type="OrthoDB" id="2990728at2"/>
<feature type="domain" description="Lipopolysaccharide assembly protein A" evidence="7">
    <location>
        <begin position="24"/>
        <end position="85"/>
    </location>
</feature>
<name>A0A0R2D8I4_9LACO</name>
<protein>
    <recommendedName>
        <fullName evidence="7">Lipopolysaccharide assembly protein A domain-containing protein</fullName>
    </recommendedName>
</protein>
<dbReference type="RefSeq" id="WP_083485580.1">
    <property type="nucleotide sequence ID" value="NZ_AYYI01000003.1"/>
</dbReference>
<dbReference type="Proteomes" id="UP000051638">
    <property type="component" value="Unassembled WGS sequence"/>
</dbReference>
<dbReference type="InterPro" id="IPR010445">
    <property type="entry name" value="LapA_dom"/>
</dbReference>
<evidence type="ECO:0000256" key="6">
    <source>
        <dbReference type="SAM" id="Phobius"/>
    </source>
</evidence>
<dbReference type="PATRIC" id="fig|1423796.3.peg.1158"/>
<keyword evidence="2 6" id="KW-0812">Transmembrane</keyword>
<evidence type="ECO:0000313" key="8">
    <source>
        <dbReference type="EMBL" id="KRN00146.1"/>
    </source>
</evidence>
<feature type="transmembrane region" description="Helical" evidence="6">
    <location>
        <begin position="7"/>
        <end position="27"/>
    </location>
</feature>
<organism evidence="8 9">
    <name type="scientific">Loigolactobacillus rennini DSM 20253</name>
    <dbReference type="NCBI Taxonomy" id="1423796"/>
    <lineage>
        <taxon>Bacteria</taxon>
        <taxon>Bacillati</taxon>
        <taxon>Bacillota</taxon>
        <taxon>Bacilli</taxon>
        <taxon>Lactobacillales</taxon>
        <taxon>Lactobacillaceae</taxon>
        <taxon>Loigolactobacillus</taxon>
    </lineage>
</organism>
<keyword evidence="4 6" id="KW-0472">Membrane</keyword>
<accession>A0A0R2D8I4</accession>
<gene>
    <name evidence="8" type="ORF">FC24_GL001134</name>
</gene>
<evidence type="ECO:0000256" key="2">
    <source>
        <dbReference type="ARBA" id="ARBA00022692"/>
    </source>
</evidence>
<comment type="caution">
    <text evidence="8">The sequence shown here is derived from an EMBL/GenBank/DDBJ whole genome shotgun (WGS) entry which is preliminary data.</text>
</comment>
<evidence type="ECO:0000259" key="7">
    <source>
        <dbReference type="Pfam" id="PF06305"/>
    </source>
</evidence>
<feature type="transmembrane region" description="Helical" evidence="6">
    <location>
        <begin position="39"/>
        <end position="65"/>
    </location>
</feature>
<dbReference type="EMBL" id="AYYI01000003">
    <property type="protein sequence ID" value="KRN00146.1"/>
    <property type="molecule type" value="Genomic_DNA"/>
</dbReference>
<dbReference type="STRING" id="1423796.FC24_GL001134"/>
<dbReference type="AlphaFoldDB" id="A0A0R2D8I4"/>
<dbReference type="PANTHER" id="PTHR41335">
    <property type="entry name" value="MEMBRANE PROTEIN-RELATED"/>
    <property type="match status" value="1"/>
</dbReference>